<name>A0A8H4T100_9HYPO</name>
<reference evidence="3" key="2">
    <citation type="submission" date="2020-05" db="EMBL/GenBank/DDBJ databases">
        <authorList>
            <person name="Kim H.-S."/>
            <person name="Proctor R.H."/>
            <person name="Brown D.W."/>
        </authorList>
    </citation>
    <scope>NUCLEOTIDE SEQUENCE</scope>
    <source>
        <strain evidence="3">NRRL 20472</strain>
    </source>
</reference>
<keyword evidence="4" id="KW-1185">Reference proteome</keyword>
<feature type="compositionally biased region" description="Acidic residues" evidence="1">
    <location>
        <begin position="475"/>
        <end position="487"/>
    </location>
</feature>
<gene>
    <name evidence="3" type="ORF">FSARC_13535</name>
</gene>
<reference evidence="3" key="1">
    <citation type="journal article" date="2020" name="BMC Genomics">
        <title>Correction to: Identification and distribution of gene clusters required for synthesis of sphingolipid metabolism inhibitors in diverse species of the filamentous fungus Fusarium.</title>
        <authorList>
            <person name="Kim H.S."/>
            <person name="Lohmar J.M."/>
            <person name="Busman M."/>
            <person name="Brown D.W."/>
            <person name="Naumann T.A."/>
            <person name="Divon H.H."/>
            <person name="Lysoe E."/>
            <person name="Uhlig S."/>
            <person name="Proctor R.H."/>
        </authorList>
    </citation>
    <scope>NUCLEOTIDE SEQUENCE</scope>
    <source>
        <strain evidence="3">NRRL 20472</strain>
    </source>
</reference>
<protein>
    <recommendedName>
        <fullName evidence="2">BZIP domain-containing protein</fullName>
    </recommendedName>
</protein>
<dbReference type="PANTHER" id="PTHR38116">
    <property type="entry name" value="CHROMOSOME 7, WHOLE GENOME SHOTGUN SEQUENCE"/>
    <property type="match status" value="1"/>
</dbReference>
<evidence type="ECO:0000313" key="3">
    <source>
        <dbReference type="EMBL" id="KAF4949229.1"/>
    </source>
</evidence>
<dbReference type="AlphaFoldDB" id="A0A8H4T100"/>
<evidence type="ECO:0000259" key="2">
    <source>
        <dbReference type="PROSITE" id="PS00036"/>
    </source>
</evidence>
<dbReference type="PANTHER" id="PTHR38116:SF8">
    <property type="entry name" value="BZIP DOMAIN-CONTAINING PROTEIN"/>
    <property type="match status" value="1"/>
</dbReference>
<dbReference type="EMBL" id="JABEXW010001016">
    <property type="protein sequence ID" value="KAF4949229.1"/>
    <property type="molecule type" value="Genomic_DNA"/>
</dbReference>
<dbReference type="GO" id="GO:0003700">
    <property type="term" value="F:DNA-binding transcription factor activity"/>
    <property type="evidence" value="ECO:0007669"/>
    <property type="project" value="InterPro"/>
</dbReference>
<accession>A0A8H4T100</accession>
<feature type="domain" description="BZIP" evidence="2">
    <location>
        <begin position="40"/>
        <end position="54"/>
    </location>
</feature>
<sequence length="487" mass="55226">MGRDTAPDGAAGVSRKRTNPCSGDDGTSPPPKRRVLTTARREQNRLAQKAYRQRQKEDRQRLKEAKAQVTHKQRLRPLLKRDDPPSCEGSDHGDSRQEELDTQEQSIQDLSQLVIAANSPTQDIGNPDTDEDSEEFPDVYLNMLQFAPVSLFSSLLANAVSLGFDLSRLGGCSAEYVSPFYQPNLSGALNPTCLTQAGSAIISSFNNTNVPMQLRPTMAQILIPHHASLDLIPLPFLRERAIMLSAAMPHIFNIWELKVDIYEKGGLTLWRHNSAKQGRKNSRNSYPPWEMKSWEAAPWFLKKWCMVSDEENEELHKQSIGWQVLNNSKHIQAKMAAIRTMFSNLKKRRKVIYFEDGIGRTFKFPFAIAKKWEGVEHLIKQAFVRVDTLRPHVMEGYYDLYDSDGDIMLPGAWDLIVKPGMRIRMVVSPMDLDPQQPPEPSIQQELPEEAEIPQQNAPGQESRVDQPPTELIVEGTDESEWVEDIWG</sequence>
<dbReference type="InterPro" id="IPR021833">
    <property type="entry name" value="DUF3425"/>
</dbReference>
<dbReference type="Proteomes" id="UP000622797">
    <property type="component" value="Unassembled WGS sequence"/>
</dbReference>
<dbReference type="InterPro" id="IPR004827">
    <property type="entry name" value="bZIP"/>
</dbReference>
<dbReference type="OrthoDB" id="5973539at2759"/>
<evidence type="ECO:0000313" key="4">
    <source>
        <dbReference type="Proteomes" id="UP000622797"/>
    </source>
</evidence>
<dbReference type="InterPro" id="IPR054464">
    <property type="entry name" value="ULD_fung"/>
</dbReference>
<feature type="region of interest" description="Disordered" evidence="1">
    <location>
        <begin position="430"/>
        <end position="487"/>
    </location>
</feature>
<feature type="compositionally biased region" description="Basic and acidic residues" evidence="1">
    <location>
        <begin position="79"/>
        <end position="99"/>
    </location>
</feature>
<dbReference type="Pfam" id="PF22893">
    <property type="entry name" value="ULD_2"/>
    <property type="match status" value="1"/>
</dbReference>
<dbReference type="Pfam" id="PF11905">
    <property type="entry name" value="DUF3425"/>
    <property type="match status" value="1"/>
</dbReference>
<feature type="region of interest" description="Disordered" evidence="1">
    <location>
        <begin position="1"/>
        <end position="104"/>
    </location>
</feature>
<comment type="caution">
    <text evidence="3">The sequence shown here is derived from an EMBL/GenBank/DDBJ whole genome shotgun (WGS) entry which is preliminary data.</text>
</comment>
<dbReference type="PROSITE" id="PS00036">
    <property type="entry name" value="BZIP_BASIC"/>
    <property type="match status" value="1"/>
</dbReference>
<organism evidence="3 4">
    <name type="scientific">Fusarium sarcochroum</name>
    <dbReference type="NCBI Taxonomy" id="1208366"/>
    <lineage>
        <taxon>Eukaryota</taxon>
        <taxon>Fungi</taxon>
        <taxon>Dikarya</taxon>
        <taxon>Ascomycota</taxon>
        <taxon>Pezizomycotina</taxon>
        <taxon>Sordariomycetes</taxon>
        <taxon>Hypocreomycetidae</taxon>
        <taxon>Hypocreales</taxon>
        <taxon>Nectriaceae</taxon>
        <taxon>Fusarium</taxon>
        <taxon>Fusarium lateritium species complex</taxon>
    </lineage>
</organism>
<feature type="compositionally biased region" description="Basic residues" evidence="1">
    <location>
        <begin position="69"/>
        <end position="78"/>
    </location>
</feature>
<dbReference type="CDD" id="cd14688">
    <property type="entry name" value="bZIP_YAP"/>
    <property type="match status" value="1"/>
</dbReference>
<evidence type="ECO:0000256" key="1">
    <source>
        <dbReference type="SAM" id="MobiDB-lite"/>
    </source>
</evidence>
<feature type="compositionally biased region" description="Basic and acidic residues" evidence="1">
    <location>
        <begin position="54"/>
        <end position="66"/>
    </location>
</feature>
<proteinExistence type="predicted"/>